<dbReference type="EMBL" id="SSOP01000122">
    <property type="protein sequence ID" value="KAB5591107.1"/>
    <property type="molecule type" value="Genomic_DNA"/>
</dbReference>
<evidence type="ECO:0000256" key="1">
    <source>
        <dbReference type="SAM" id="SignalP"/>
    </source>
</evidence>
<gene>
    <name evidence="3" type="ORF">CTheo_5432</name>
</gene>
<dbReference type="PANTHER" id="PTHR10963">
    <property type="entry name" value="GLYCOSYL HYDROLASE-RELATED"/>
    <property type="match status" value="1"/>
</dbReference>
<feature type="domain" description="GH16" evidence="2">
    <location>
        <begin position="14"/>
        <end position="289"/>
    </location>
</feature>
<dbReference type="SUPFAM" id="SSF49899">
    <property type="entry name" value="Concanavalin A-like lectins/glucanases"/>
    <property type="match status" value="1"/>
</dbReference>
<dbReference type="GO" id="GO:0009251">
    <property type="term" value="P:glucan catabolic process"/>
    <property type="evidence" value="ECO:0007669"/>
    <property type="project" value="TreeGrafter"/>
</dbReference>
<proteinExistence type="predicted"/>
<comment type="caution">
    <text evidence="3">The sequence shown here is derived from an EMBL/GenBank/DDBJ whole genome shotgun (WGS) entry which is preliminary data.</text>
</comment>
<name>A0A5N5QII9_9AGAM</name>
<dbReference type="Pfam" id="PF26113">
    <property type="entry name" value="GH16_XgeA"/>
    <property type="match status" value="1"/>
</dbReference>
<feature type="signal peptide" evidence="1">
    <location>
        <begin position="1"/>
        <end position="18"/>
    </location>
</feature>
<dbReference type="Proteomes" id="UP000383932">
    <property type="component" value="Unassembled WGS sequence"/>
</dbReference>
<dbReference type="Gene3D" id="2.60.120.200">
    <property type="match status" value="1"/>
</dbReference>
<evidence type="ECO:0000259" key="2">
    <source>
        <dbReference type="PROSITE" id="PS51762"/>
    </source>
</evidence>
<evidence type="ECO:0000313" key="4">
    <source>
        <dbReference type="Proteomes" id="UP000383932"/>
    </source>
</evidence>
<feature type="chain" id="PRO_5024326002" evidence="1">
    <location>
        <begin position="19"/>
        <end position="321"/>
    </location>
</feature>
<reference evidence="3 4" key="1">
    <citation type="journal article" date="2019" name="Fungal Biol. Biotechnol.">
        <title>Draft genome sequence of fastidious pathogen Ceratobasidium theobromae, which causes vascular-streak dieback in Theobroma cacao.</title>
        <authorList>
            <person name="Ali S.S."/>
            <person name="Asman A."/>
            <person name="Shao J."/>
            <person name="Firmansyah A.P."/>
            <person name="Susilo A.W."/>
            <person name="Rosmana A."/>
            <person name="McMahon P."/>
            <person name="Junaid M."/>
            <person name="Guest D."/>
            <person name="Kheng T.Y."/>
            <person name="Meinhardt L.W."/>
            <person name="Bailey B.A."/>
        </authorList>
    </citation>
    <scope>NUCLEOTIDE SEQUENCE [LARGE SCALE GENOMIC DNA]</scope>
    <source>
        <strain evidence="3 4">CT2</strain>
    </source>
</reference>
<sequence length="321" mass="34634">MLVLSFTTIAAVASLVRAATYTVSDTFIGPSFLTGFNHEAISDPTHGRVNYVDQATAQSLNLTYASSNTFIMRADSTTVLSPSGPGRNSVRIISKKQWSTHVEIMDVRHMPQGCGTWPAYCNTVDWPSAGEIDIIEGVNDQSPNAATLHTTPGCTQPATGRDQTGTTTGTDCNWQVNGNAGCGVKARQDNSYGPSFNNNGGGWYAMERTTTYIKVWFWPRGHNYGYGSKSVPAQVRNGASSIDTSTWGTPFASFVNTSCDISSKFGPENIIINLTFCGDWAGNSDVYAASRCPSTCVDYVNNNPAAFKGAYWDIAALRVYQ</sequence>
<dbReference type="InterPro" id="IPR013320">
    <property type="entry name" value="ConA-like_dom_sf"/>
</dbReference>
<organism evidence="3 4">
    <name type="scientific">Ceratobasidium theobromae</name>
    <dbReference type="NCBI Taxonomy" id="1582974"/>
    <lineage>
        <taxon>Eukaryota</taxon>
        <taxon>Fungi</taxon>
        <taxon>Dikarya</taxon>
        <taxon>Basidiomycota</taxon>
        <taxon>Agaricomycotina</taxon>
        <taxon>Agaricomycetes</taxon>
        <taxon>Cantharellales</taxon>
        <taxon>Ceratobasidiaceae</taxon>
        <taxon>Ceratobasidium</taxon>
    </lineage>
</organism>
<keyword evidence="1" id="KW-0732">Signal</keyword>
<dbReference type="PROSITE" id="PS51762">
    <property type="entry name" value="GH16_2"/>
    <property type="match status" value="1"/>
</dbReference>
<dbReference type="CDD" id="cd02181">
    <property type="entry name" value="GH16_fungal_Lam16A_glucanase"/>
    <property type="match status" value="1"/>
</dbReference>
<dbReference type="InterPro" id="IPR000757">
    <property type="entry name" value="Beta-glucanase-like"/>
</dbReference>
<dbReference type="InterPro" id="IPR050546">
    <property type="entry name" value="Glycosyl_Hydrlase_16"/>
</dbReference>
<dbReference type="AlphaFoldDB" id="A0A5N5QII9"/>
<keyword evidence="4" id="KW-1185">Reference proteome</keyword>
<accession>A0A5N5QII9</accession>
<protein>
    <submittedName>
        <fullName evidence="3">Endo-1,3(4)-beta-glucanase</fullName>
    </submittedName>
</protein>
<evidence type="ECO:0000313" key="3">
    <source>
        <dbReference type="EMBL" id="KAB5591107.1"/>
    </source>
</evidence>
<dbReference type="PANTHER" id="PTHR10963:SF24">
    <property type="entry name" value="GLYCOSIDASE C21B10.07-RELATED"/>
    <property type="match status" value="1"/>
</dbReference>
<dbReference type="OrthoDB" id="192832at2759"/>
<dbReference type="GO" id="GO:0004553">
    <property type="term" value="F:hydrolase activity, hydrolyzing O-glycosyl compounds"/>
    <property type="evidence" value="ECO:0007669"/>
    <property type="project" value="InterPro"/>
</dbReference>